<evidence type="ECO:0000259" key="1">
    <source>
        <dbReference type="Pfam" id="PF22058"/>
    </source>
</evidence>
<dbReference type="EMBL" id="SDKC01000001">
    <property type="protein sequence ID" value="RXS74070.1"/>
    <property type="molecule type" value="Genomic_DNA"/>
</dbReference>
<dbReference type="Gene3D" id="2.60.40.10">
    <property type="entry name" value="Immunoglobulins"/>
    <property type="match status" value="1"/>
</dbReference>
<sequence length="529" mass="61264">MEETMNFTFDGNISREVLENYLSRSVTAAGLYESKTLEDDLRAIREMGVKFLGRASGIWYMTMDDEEHFWLSKELADKVHAQDPEVILQSCVFEWITRRMETVEIPDYVFEAFGMEPEPRCFRLDDALFTDESSGYTSRRDDPAKDGGIPDLSRQEARLWFYYRATRYIDCGYEALHMGQVHLYTANDKGMAKTAELFGMIRAYARIHGRRHKILLDAHTHGVNIRGKLLFDYHAMPFTRMPLLEVPGEELVLVREGYSEGGENPNGWSAKTMPYLMEYDNWGGLVVDDRENIPREELAWRDWWGYDQIAWFANQPEASRNHFLEYTYKWTEINNPNAYFELPFRRMIHNAEVSMKRGDNGETDAQDFYQINTKSAECPMGFAQEETAKRLWAAGHMLREKAANPEMLIRYGAEEVYDEETGMKLPEKIVVYGSFQSHVGAVKNDSNSELTRMYYIGDNTYTLSVVIPFAGTYDYSVATYGTLSATYQADGYPRSGSSNKAYFTTQKDNTVVRFRYQFISNKVTVEMFE</sequence>
<evidence type="ECO:0000313" key="3">
    <source>
        <dbReference type="Proteomes" id="UP000290106"/>
    </source>
</evidence>
<proteinExistence type="predicted"/>
<dbReference type="AlphaFoldDB" id="A0A4Q1RET3"/>
<comment type="caution">
    <text evidence="2">The sequence shown here is derived from an EMBL/GenBank/DDBJ whole genome shotgun (WGS) entry which is preliminary data.</text>
</comment>
<dbReference type="InterPro" id="IPR054409">
    <property type="entry name" value="X25_BaPul-like"/>
</dbReference>
<feature type="domain" description="Amylopullulanase X25" evidence="1">
    <location>
        <begin position="429"/>
        <end position="517"/>
    </location>
</feature>
<reference evidence="2 3" key="1">
    <citation type="submission" date="2019-01" db="EMBL/GenBank/DDBJ databases">
        <title>Blautia sp. nov. KGMB01111 isolated human feces.</title>
        <authorList>
            <person name="Park J.-E."/>
            <person name="Kim J.-S."/>
            <person name="Park S.-H."/>
        </authorList>
    </citation>
    <scope>NUCLEOTIDE SEQUENCE [LARGE SCALE GENOMIC DNA]</scope>
    <source>
        <strain evidence="2 3">KGMB01111</strain>
    </source>
</reference>
<dbReference type="InterPro" id="IPR013783">
    <property type="entry name" value="Ig-like_fold"/>
</dbReference>
<organism evidence="2 3">
    <name type="scientific">Blautia faecicola</name>
    <dbReference type="NCBI Taxonomy" id="2509240"/>
    <lineage>
        <taxon>Bacteria</taxon>
        <taxon>Bacillati</taxon>
        <taxon>Bacillota</taxon>
        <taxon>Clostridia</taxon>
        <taxon>Lachnospirales</taxon>
        <taxon>Lachnospiraceae</taxon>
        <taxon>Blautia</taxon>
    </lineage>
</organism>
<dbReference type="Proteomes" id="UP000290106">
    <property type="component" value="Unassembled WGS sequence"/>
</dbReference>
<gene>
    <name evidence="2" type="ORF">ETP43_01620</name>
</gene>
<dbReference type="RefSeq" id="WP_129256901.1">
    <property type="nucleotide sequence ID" value="NZ_SDKC01000001.1"/>
</dbReference>
<keyword evidence="3" id="KW-1185">Reference proteome</keyword>
<dbReference type="Pfam" id="PF22058">
    <property type="entry name" value="X25_BaPul_like"/>
    <property type="match status" value="1"/>
</dbReference>
<protein>
    <recommendedName>
        <fullName evidence="1">Amylopullulanase X25 domain-containing protein</fullName>
    </recommendedName>
</protein>
<evidence type="ECO:0000313" key="2">
    <source>
        <dbReference type="EMBL" id="RXS74070.1"/>
    </source>
</evidence>
<dbReference type="OrthoDB" id="242612at2"/>
<accession>A0A4Q1RET3</accession>
<name>A0A4Q1RET3_9FIRM</name>